<evidence type="ECO:0000256" key="8">
    <source>
        <dbReference type="ARBA" id="ARBA00023098"/>
    </source>
</evidence>
<dbReference type="EC" id="2.3.1.180" evidence="3 13"/>
<proteinExistence type="inferred from homology"/>
<dbReference type="Pfam" id="PF08541">
    <property type="entry name" value="ACP_syn_III_C"/>
    <property type="match status" value="1"/>
</dbReference>
<dbReference type="CDD" id="cd00830">
    <property type="entry name" value="KAS_III"/>
    <property type="match status" value="1"/>
</dbReference>
<dbReference type="GO" id="GO:0006633">
    <property type="term" value="P:fatty acid biosynthetic process"/>
    <property type="evidence" value="ECO:0007669"/>
    <property type="project" value="UniProtKB-UniRule"/>
</dbReference>
<comment type="function">
    <text evidence="13">Catalyzes the condensation reaction of fatty acid synthesis by the addition to an acyl acceptor of two carbons from malonyl-ACP. Catalyzes the first condensation reaction which initiates fatty acid synthesis and may therefore play a role in governing the total rate of fatty acid production. Possesses both acetoacetyl-ACP synthase and acetyl transacylase activities. Its substrate specificity determines the biosynthesis of branched-chain and/or straight-chain of fatty acids.</text>
</comment>
<protein>
    <recommendedName>
        <fullName evidence="3 13">Beta-ketoacyl-[acyl-carrier-protein] synthase III</fullName>
        <shortName evidence="13">Beta-ketoacyl-ACP synthase III</shortName>
        <shortName evidence="13">KAS III</shortName>
        <ecNumber evidence="3 13">2.3.1.180</ecNumber>
    </recommendedName>
    <alternativeName>
        <fullName evidence="13">3-oxoacyl-[acyl-carrier-protein] synthase 3</fullName>
    </alternativeName>
    <alternativeName>
        <fullName evidence="13">3-oxoacyl-[acyl-carrier-protein] synthase III</fullName>
    </alternativeName>
</protein>
<evidence type="ECO:0000256" key="5">
    <source>
        <dbReference type="ARBA" id="ARBA00022516"/>
    </source>
</evidence>
<dbReference type="GO" id="GO:0033818">
    <property type="term" value="F:beta-ketoacyl-acyl-carrier-protein synthase III activity"/>
    <property type="evidence" value="ECO:0007669"/>
    <property type="project" value="UniProtKB-UniRule"/>
</dbReference>
<dbReference type="AlphaFoldDB" id="D2Y9L7"/>
<evidence type="ECO:0000256" key="11">
    <source>
        <dbReference type="ARBA" id="ARBA00023315"/>
    </source>
</evidence>
<evidence type="ECO:0000313" key="16">
    <source>
        <dbReference type="EMBL" id="EEW08550.1"/>
    </source>
</evidence>
<feature type="active site" evidence="13">
    <location>
        <position position="292"/>
    </location>
</feature>
<organism evidence="16 17">
    <name type="scientific">Vibrio mimicus VM603</name>
    <dbReference type="NCBI Taxonomy" id="671074"/>
    <lineage>
        <taxon>Bacteria</taxon>
        <taxon>Pseudomonadati</taxon>
        <taxon>Pseudomonadota</taxon>
        <taxon>Gammaproteobacteria</taxon>
        <taxon>Vibrionales</taxon>
        <taxon>Vibrionaceae</taxon>
        <taxon>Vibrio</taxon>
    </lineage>
</organism>
<dbReference type="InterPro" id="IPR004655">
    <property type="entry name" value="FabH"/>
</dbReference>
<dbReference type="PANTHER" id="PTHR43091">
    <property type="entry name" value="3-OXOACYL-[ACYL-CARRIER-PROTEIN] SYNTHASE"/>
    <property type="match status" value="1"/>
</dbReference>
<dbReference type="NCBIfam" id="NF006829">
    <property type="entry name" value="PRK09352.1"/>
    <property type="match status" value="1"/>
</dbReference>
<dbReference type="InterPro" id="IPR013747">
    <property type="entry name" value="ACP_syn_III_C"/>
</dbReference>
<keyword evidence="7 13" id="KW-0276">Fatty acid metabolism</keyword>
<dbReference type="NCBIfam" id="TIGR00747">
    <property type="entry name" value="fabH"/>
    <property type="match status" value="1"/>
</dbReference>
<evidence type="ECO:0000259" key="15">
    <source>
        <dbReference type="Pfam" id="PF08545"/>
    </source>
</evidence>
<dbReference type="InterPro" id="IPR016039">
    <property type="entry name" value="Thiolase-like"/>
</dbReference>
<feature type="active site" evidence="13">
    <location>
        <position position="154"/>
    </location>
</feature>
<dbReference type="EMBL" id="ACYU01000014">
    <property type="protein sequence ID" value="EEW08550.1"/>
    <property type="molecule type" value="Genomic_DNA"/>
</dbReference>
<comment type="similarity">
    <text evidence="2 13">Belongs to the thiolase-like superfamily. FabH family.</text>
</comment>
<evidence type="ECO:0000256" key="12">
    <source>
        <dbReference type="ARBA" id="ARBA00051096"/>
    </source>
</evidence>
<dbReference type="Proteomes" id="UP000004827">
    <property type="component" value="Unassembled WGS sequence"/>
</dbReference>
<comment type="subunit">
    <text evidence="13">Homodimer.</text>
</comment>
<comment type="caution">
    <text evidence="16">The sequence shown here is derived from an EMBL/GenBank/DDBJ whole genome shotgun (WGS) entry which is preliminary data.</text>
</comment>
<evidence type="ECO:0000259" key="14">
    <source>
        <dbReference type="Pfam" id="PF08541"/>
    </source>
</evidence>
<name>D2Y9L7_VIBMI</name>
<comment type="subcellular location">
    <subcellularLocation>
        <location evidence="13">Cytoplasm</location>
    </subcellularLocation>
</comment>
<evidence type="ECO:0000256" key="1">
    <source>
        <dbReference type="ARBA" id="ARBA00005194"/>
    </source>
</evidence>
<comment type="domain">
    <text evidence="13">The last Arg residue of the ACP-binding site is essential for the weak association between ACP/AcpP and FabH.</text>
</comment>
<evidence type="ECO:0000256" key="13">
    <source>
        <dbReference type="HAMAP-Rule" id="MF_01815"/>
    </source>
</evidence>
<dbReference type="Gene3D" id="3.40.47.10">
    <property type="match status" value="1"/>
</dbReference>
<keyword evidence="9 13" id="KW-0275">Fatty acid biosynthesis</keyword>
<evidence type="ECO:0000256" key="9">
    <source>
        <dbReference type="ARBA" id="ARBA00023160"/>
    </source>
</evidence>
<keyword evidence="6 13" id="KW-0808">Transferase</keyword>
<keyword evidence="4 13" id="KW-0963">Cytoplasm</keyword>
<evidence type="ECO:0000313" key="17">
    <source>
        <dbReference type="Proteomes" id="UP000004827"/>
    </source>
</evidence>
<dbReference type="UniPathway" id="UPA00094"/>
<reference evidence="16 17" key="1">
    <citation type="journal article" date="2009" name="BMC Evol. Biol.">
        <title>Genomic taxonomy of Vibrios.</title>
        <authorList>
            <person name="Thompson C.C."/>
            <person name="Vicente A.C."/>
            <person name="Souza R.C."/>
            <person name="Vasconcelos A.T."/>
            <person name="Vesth T."/>
            <person name="Alves N.Jr."/>
            <person name="Ussery D.W."/>
            <person name="Iida T."/>
            <person name="Thompson F.L."/>
        </authorList>
    </citation>
    <scope>NUCLEOTIDE SEQUENCE [LARGE SCALE GENOMIC DNA]</scope>
    <source>
        <strain evidence="16 17">VM603</strain>
    </source>
</reference>
<feature type="region of interest" description="ACP-binding" evidence="13">
    <location>
        <begin position="293"/>
        <end position="297"/>
    </location>
</feature>
<comment type="pathway">
    <text evidence="1 13">Lipid metabolism; fatty acid biosynthesis.</text>
</comment>
<evidence type="ECO:0000256" key="6">
    <source>
        <dbReference type="ARBA" id="ARBA00022679"/>
    </source>
</evidence>
<keyword evidence="5 13" id="KW-0444">Lipid biosynthesis</keyword>
<dbReference type="SUPFAM" id="SSF53901">
    <property type="entry name" value="Thiolase-like"/>
    <property type="match status" value="1"/>
</dbReference>
<dbReference type="GO" id="GO:0005737">
    <property type="term" value="C:cytoplasm"/>
    <property type="evidence" value="ECO:0007669"/>
    <property type="project" value="UniProtKB-SubCell"/>
</dbReference>
<sequence>MVNHGSKIGVYFSALPTMVTSVTQDLGALSQITISSIDGIFMTQCYAEITGWGKCLPPATLSNHDLSTFLDTSDEWIQSRTGIEQRRISHVNTSDLATVAAKHAIACAGVSAEDIDLIIVATCSPDSLIPNIASKVQQNLAIPSAAAFDLNAACTGFLYGLETATRLMQASHYRHALVIGAERLSFYLDWTKRDTAVLFGDGAGAVVLSKTQQKVGLQDAQIGCDAQGRDILAVPKFGTAMDRFDADNGYWAFDFVGKEIFKRAVRGMGAAAQQVLARSGLSTEEIDVVIPHQANIRIIQTLCDLAGIAQDKAFVNIHRYGNTSAATVPIALCEALEQGRVKPNDELLVAAFGAGLTWGAGHIRWDERVTPKGTSDASLPTCEQTALDLLKDAIEHCKKHQQVQ</sequence>
<evidence type="ECO:0000256" key="7">
    <source>
        <dbReference type="ARBA" id="ARBA00022832"/>
    </source>
</evidence>
<dbReference type="HAMAP" id="MF_01815">
    <property type="entry name" value="FabH"/>
    <property type="match status" value="1"/>
</dbReference>
<feature type="domain" description="Beta-ketoacyl-[acyl-carrier-protein] synthase III C-terminal" evidence="14">
    <location>
        <begin position="276"/>
        <end position="365"/>
    </location>
</feature>
<dbReference type="InterPro" id="IPR013751">
    <property type="entry name" value="ACP_syn_III_N"/>
</dbReference>
<feature type="domain" description="Beta-ketoacyl-[acyl-carrier-protein] synthase III N-terminal" evidence="15">
    <location>
        <begin position="148"/>
        <end position="225"/>
    </location>
</feature>
<evidence type="ECO:0000256" key="10">
    <source>
        <dbReference type="ARBA" id="ARBA00023268"/>
    </source>
</evidence>
<gene>
    <name evidence="13 16" type="primary">fabH</name>
    <name evidence="16" type="ORF">VMB_02140</name>
</gene>
<accession>D2Y9L7</accession>
<keyword evidence="10 13" id="KW-0511">Multifunctional enzyme</keyword>
<evidence type="ECO:0000256" key="2">
    <source>
        <dbReference type="ARBA" id="ARBA00008642"/>
    </source>
</evidence>
<keyword evidence="11 13" id="KW-0012">Acyltransferase</keyword>
<dbReference type="Pfam" id="PF08545">
    <property type="entry name" value="ACP_syn_III"/>
    <property type="match status" value="1"/>
</dbReference>
<dbReference type="PANTHER" id="PTHR43091:SF2">
    <property type="entry name" value="BETA-KETOACYL-[ACYL-CARRIER-PROTEIN] SYNTHASE III 2"/>
    <property type="match status" value="1"/>
</dbReference>
<keyword evidence="8 13" id="KW-0443">Lipid metabolism</keyword>
<evidence type="ECO:0000256" key="3">
    <source>
        <dbReference type="ARBA" id="ARBA00012333"/>
    </source>
</evidence>
<dbReference type="GO" id="GO:0004315">
    <property type="term" value="F:3-oxoacyl-[acyl-carrier-protein] synthase activity"/>
    <property type="evidence" value="ECO:0007669"/>
    <property type="project" value="InterPro"/>
</dbReference>
<feature type="active site" evidence="13">
    <location>
        <position position="322"/>
    </location>
</feature>
<evidence type="ECO:0000256" key="4">
    <source>
        <dbReference type="ARBA" id="ARBA00022490"/>
    </source>
</evidence>
<dbReference type="FunFam" id="3.40.47.10:FF:000004">
    <property type="entry name" value="3-oxoacyl-[acyl-carrier-protein] synthase 3"/>
    <property type="match status" value="1"/>
</dbReference>
<comment type="catalytic activity">
    <reaction evidence="12">
        <text>malonyl-[ACP] + acetyl-CoA + H(+) = 3-oxobutanoyl-[ACP] + CO2 + CoA</text>
        <dbReference type="Rhea" id="RHEA:12080"/>
        <dbReference type="Rhea" id="RHEA-COMP:9623"/>
        <dbReference type="Rhea" id="RHEA-COMP:9625"/>
        <dbReference type="ChEBI" id="CHEBI:15378"/>
        <dbReference type="ChEBI" id="CHEBI:16526"/>
        <dbReference type="ChEBI" id="CHEBI:57287"/>
        <dbReference type="ChEBI" id="CHEBI:57288"/>
        <dbReference type="ChEBI" id="CHEBI:78449"/>
        <dbReference type="ChEBI" id="CHEBI:78450"/>
        <dbReference type="EC" id="2.3.1.180"/>
    </reaction>
    <physiologicalReaction direction="left-to-right" evidence="12">
        <dbReference type="Rhea" id="RHEA:12081"/>
    </physiologicalReaction>
</comment>